<sequence>MIDEIDAALRSIVVDDALAGAAVDVSFDAPTKDWASKRSGPTICAYLYDIREDVRRRETGFVNEYHDGRTTARHSPPRYFRLSYLVAAWTQRPEDEHGLLALLLRSLVNHPVIPPERLGPSLRDVALPVTMTVALPPSDDRSFADVWSALGGELKPSIDVVVCAPLPIARTQPVGPPVRTPVLHSVELGSDRDAEVRRRARIVEHPTEPA</sequence>
<protein>
    <submittedName>
        <fullName evidence="2">DUF4255 domain-containing protein</fullName>
    </submittedName>
</protein>
<comment type="caution">
    <text evidence="2">The sequence shown here is derived from an EMBL/GenBank/DDBJ whole genome shotgun (WGS) entry which is preliminary data.</text>
</comment>
<reference evidence="2 3" key="1">
    <citation type="submission" date="2024-01" db="EMBL/GenBank/DDBJ databases">
        <title>Draft genome sequence of Gordonia sp. LSe1-13.</title>
        <authorList>
            <person name="Suphannarot A."/>
            <person name="Mingma R."/>
        </authorList>
    </citation>
    <scope>NUCLEOTIDE SEQUENCE [LARGE SCALE GENOMIC DNA]</scope>
    <source>
        <strain evidence="2 3">LSe1-13</strain>
    </source>
</reference>
<dbReference type="Proteomes" id="UP001347146">
    <property type="component" value="Unassembled WGS sequence"/>
</dbReference>
<proteinExistence type="predicted"/>
<dbReference type="Pfam" id="PF14065">
    <property type="entry name" value="Pvc16_N"/>
    <property type="match status" value="1"/>
</dbReference>
<evidence type="ECO:0000259" key="1">
    <source>
        <dbReference type="Pfam" id="PF14065"/>
    </source>
</evidence>
<dbReference type="RefSeq" id="WP_330432291.1">
    <property type="nucleotide sequence ID" value="NZ_JAZDUF010000002.1"/>
</dbReference>
<dbReference type="EMBL" id="JAZDUF010000002">
    <property type="protein sequence ID" value="MEE3850656.1"/>
    <property type="molecule type" value="Genomic_DNA"/>
</dbReference>
<dbReference type="InterPro" id="IPR025351">
    <property type="entry name" value="Pvc16_N"/>
</dbReference>
<gene>
    <name evidence="2" type="ORF">VZC37_09940</name>
</gene>
<organism evidence="2 3">
    <name type="scientific">Gordonia sesuvii</name>
    <dbReference type="NCBI Taxonomy" id="3116777"/>
    <lineage>
        <taxon>Bacteria</taxon>
        <taxon>Bacillati</taxon>
        <taxon>Actinomycetota</taxon>
        <taxon>Actinomycetes</taxon>
        <taxon>Mycobacteriales</taxon>
        <taxon>Gordoniaceae</taxon>
        <taxon>Gordonia</taxon>
    </lineage>
</organism>
<feature type="domain" description="Pvc16 N-terminal" evidence="1">
    <location>
        <begin position="5"/>
        <end position="179"/>
    </location>
</feature>
<evidence type="ECO:0000313" key="2">
    <source>
        <dbReference type="EMBL" id="MEE3850656.1"/>
    </source>
</evidence>
<accession>A0ABU7MDK3</accession>
<keyword evidence="3" id="KW-1185">Reference proteome</keyword>
<name>A0ABU7MDK3_9ACTN</name>
<evidence type="ECO:0000313" key="3">
    <source>
        <dbReference type="Proteomes" id="UP001347146"/>
    </source>
</evidence>